<proteinExistence type="inferred from homology"/>
<evidence type="ECO:0000259" key="6">
    <source>
        <dbReference type="SMART" id="SM00644"/>
    </source>
</evidence>
<dbReference type="GO" id="GO:0009253">
    <property type="term" value="P:peptidoglycan catabolic process"/>
    <property type="evidence" value="ECO:0007669"/>
    <property type="project" value="InterPro"/>
</dbReference>
<evidence type="ECO:0000256" key="5">
    <source>
        <dbReference type="ARBA" id="ARBA00023316"/>
    </source>
</evidence>
<dbReference type="FunFam" id="3.40.80.10:FF:000003">
    <property type="entry name" value="N-acetylmuramoyl-L-alanine amidase"/>
    <property type="match status" value="1"/>
</dbReference>
<dbReference type="CDD" id="cd06583">
    <property type="entry name" value="PGRP"/>
    <property type="match status" value="1"/>
</dbReference>
<evidence type="ECO:0000256" key="3">
    <source>
        <dbReference type="ARBA" id="ARBA00011901"/>
    </source>
</evidence>
<dbReference type="PATRIC" id="fig|421052.3.peg.1152"/>
<dbReference type="HOGENOM" id="CLU_049290_2_0_6"/>
<feature type="domain" description="N-acetylmuramoyl-L-alanine amidase" evidence="6">
    <location>
        <begin position="7"/>
        <end position="155"/>
    </location>
</feature>
<evidence type="ECO:0000313" key="7">
    <source>
        <dbReference type="EMBL" id="EPF75951.1"/>
    </source>
</evidence>
<dbReference type="EC" id="3.5.1.28" evidence="3"/>
<dbReference type="Gene3D" id="1.10.101.10">
    <property type="entry name" value="PGBD-like superfamily/PGBD"/>
    <property type="match status" value="1"/>
</dbReference>
<dbReference type="InterPro" id="IPR036505">
    <property type="entry name" value="Amidase/PGRP_sf"/>
</dbReference>
<dbReference type="EMBL" id="ATGI01000010">
    <property type="protein sequence ID" value="EPF75951.1"/>
    <property type="molecule type" value="Genomic_DNA"/>
</dbReference>
<sequence>MFNIDYNSYRSIKGFNYRQRFLVLHYTAVDFATSINLLSGNGNVSAHYLIPDPTDETYKSAGFKELRIFNLVDEQARAWHAGTSNWAGRSNLNDTSIGIEIVNKANETTYPPFNAEQINAVKQLALNILQRYPDITPTQVIGHSDIAVGRKFDPGVAFPWQELYDAGIGAWYDEGAKKKFVNSFTQLGLPTNAEITNKLSHYGYDVSEASSMAGFTKLIRAFQYHFRASKYDGVADIETAAIIYALVEKYFST</sequence>
<dbReference type="InterPro" id="IPR002502">
    <property type="entry name" value="Amidase_domain"/>
</dbReference>
<dbReference type="GO" id="GO:0008745">
    <property type="term" value="F:N-acetylmuramoyl-L-alanine amidase activity"/>
    <property type="evidence" value="ECO:0007669"/>
    <property type="project" value="UniProtKB-EC"/>
</dbReference>
<dbReference type="Gene3D" id="3.40.80.10">
    <property type="entry name" value="Peptidoglycan recognition protein-like"/>
    <property type="match status" value="1"/>
</dbReference>
<dbReference type="GO" id="GO:0019867">
    <property type="term" value="C:outer membrane"/>
    <property type="evidence" value="ECO:0007669"/>
    <property type="project" value="TreeGrafter"/>
</dbReference>
<comment type="caution">
    <text evidence="7">The sequence shown here is derived from an EMBL/GenBank/DDBJ whole genome shotgun (WGS) entry which is preliminary data.</text>
</comment>
<dbReference type="PANTHER" id="PTHR30417:SF12">
    <property type="entry name" value="N-ACETYLMURAMOYL-L-ALANINE AMIDASE"/>
    <property type="match status" value="1"/>
</dbReference>
<gene>
    <name evidence="7" type="ORF">F945_01171</name>
</gene>
<dbReference type="InterPro" id="IPR036366">
    <property type="entry name" value="PGBDSf"/>
</dbReference>
<dbReference type="STRING" id="632955.GCA_000829675_02027"/>
<dbReference type="InterPro" id="IPR036365">
    <property type="entry name" value="PGBD-like_sf"/>
</dbReference>
<dbReference type="PANTHER" id="PTHR30417">
    <property type="entry name" value="N-ACETYLMURAMOYL-L-ALANINE AMIDASE AMID"/>
    <property type="match status" value="1"/>
</dbReference>
<keyword evidence="4" id="KW-0378">Hydrolase</keyword>
<dbReference type="RefSeq" id="WP_016655589.1">
    <property type="nucleotide sequence ID" value="NZ_KE340352.1"/>
</dbReference>
<dbReference type="Proteomes" id="UP000014568">
    <property type="component" value="Unassembled WGS sequence"/>
</dbReference>
<protein>
    <recommendedName>
        <fullName evidence="3">N-acetylmuramoyl-L-alanine amidase</fullName>
        <ecNumber evidence="3">3.5.1.28</ecNumber>
    </recommendedName>
</protein>
<dbReference type="Pfam" id="PF01510">
    <property type="entry name" value="Amidase_2"/>
    <property type="match status" value="1"/>
</dbReference>
<keyword evidence="5" id="KW-0961">Cell wall biogenesis/degradation</keyword>
<dbReference type="SMART" id="SM00644">
    <property type="entry name" value="Ami_2"/>
    <property type="match status" value="1"/>
</dbReference>
<comment type="catalytic activity">
    <reaction evidence="1">
        <text>Hydrolyzes the link between N-acetylmuramoyl residues and L-amino acid residues in certain cell-wall glycopeptides.</text>
        <dbReference type="EC" id="3.5.1.28"/>
    </reaction>
</comment>
<dbReference type="AlphaFoldDB" id="S3PAT0"/>
<dbReference type="GO" id="GO:0071555">
    <property type="term" value="P:cell wall organization"/>
    <property type="evidence" value="ECO:0007669"/>
    <property type="project" value="UniProtKB-KW"/>
</dbReference>
<comment type="similarity">
    <text evidence="2">Belongs to the N-acetylmuramoyl-L-alanine amidase 2 family.</text>
</comment>
<dbReference type="GO" id="GO:0009254">
    <property type="term" value="P:peptidoglycan turnover"/>
    <property type="evidence" value="ECO:0007669"/>
    <property type="project" value="TreeGrafter"/>
</dbReference>
<dbReference type="InterPro" id="IPR051206">
    <property type="entry name" value="NAMLAA_amidase_2"/>
</dbReference>
<reference evidence="7 8" key="1">
    <citation type="submission" date="2013-06" db="EMBL/GenBank/DDBJ databases">
        <title>The Genome Sequence of Acinetobacter rudis CIP 110305.</title>
        <authorList>
            <consortium name="The Broad Institute Genome Sequencing Platform"/>
            <consortium name="The Broad Institute Genome Sequencing Center for Infectious Disease"/>
            <person name="Cerqueira G."/>
            <person name="Feldgarden M."/>
            <person name="Courvalin P."/>
            <person name="Perichon B."/>
            <person name="Grillot-Courvalin C."/>
            <person name="Clermont D."/>
            <person name="Rocha E."/>
            <person name="Yoon E.-J."/>
            <person name="Nemec A."/>
            <person name="Young S.K."/>
            <person name="Zeng Q."/>
            <person name="Gargeya S."/>
            <person name="Fitzgerald M."/>
            <person name="Abouelleil A."/>
            <person name="Alvarado L."/>
            <person name="Berlin A.M."/>
            <person name="Chapman S.B."/>
            <person name="Dewar J."/>
            <person name="Goldberg J."/>
            <person name="Griggs A."/>
            <person name="Gujja S."/>
            <person name="Hansen M."/>
            <person name="Howarth C."/>
            <person name="Imamovic A."/>
            <person name="Larimer J."/>
            <person name="McCowan C."/>
            <person name="Murphy C."/>
            <person name="Pearson M."/>
            <person name="Priest M."/>
            <person name="Roberts A."/>
            <person name="Saif S."/>
            <person name="Shea T."/>
            <person name="Sykes S."/>
            <person name="Wortman J."/>
            <person name="Nusbaum C."/>
            <person name="Birren B."/>
        </authorList>
    </citation>
    <scope>NUCLEOTIDE SEQUENCE [LARGE SCALE GENOMIC DNA]</scope>
    <source>
        <strain evidence="7 8">CIP 110305</strain>
    </source>
</reference>
<evidence type="ECO:0000256" key="2">
    <source>
        <dbReference type="ARBA" id="ARBA00007553"/>
    </source>
</evidence>
<evidence type="ECO:0000256" key="1">
    <source>
        <dbReference type="ARBA" id="ARBA00001561"/>
    </source>
</evidence>
<accession>S3PAT0</accession>
<dbReference type="eggNOG" id="COG3023">
    <property type="taxonomic scope" value="Bacteria"/>
</dbReference>
<organism evidence="7 8">
    <name type="scientific">Acinetobacter rudis CIP 110305</name>
    <dbReference type="NCBI Taxonomy" id="421052"/>
    <lineage>
        <taxon>Bacteria</taxon>
        <taxon>Pseudomonadati</taxon>
        <taxon>Pseudomonadota</taxon>
        <taxon>Gammaproteobacteria</taxon>
        <taxon>Moraxellales</taxon>
        <taxon>Moraxellaceae</taxon>
        <taxon>Acinetobacter</taxon>
    </lineage>
</organism>
<name>S3PAT0_9GAMM</name>
<dbReference type="SUPFAM" id="SSF55846">
    <property type="entry name" value="N-acetylmuramoyl-L-alanine amidase-like"/>
    <property type="match status" value="1"/>
</dbReference>
<keyword evidence="8" id="KW-1185">Reference proteome</keyword>
<dbReference type="SUPFAM" id="SSF47090">
    <property type="entry name" value="PGBD-like"/>
    <property type="match status" value="1"/>
</dbReference>
<evidence type="ECO:0000313" key="8">
    <source>
        <dbReference type="Proteomes" id="UP000014568"/>
    </source>
</evidence>
<evidence type="ECO:0000256" key="4">
    <source>
        <dbReference type="ARBA" id="ARBA00022801"/>
    </source>
</evidence>
<dbReference type="OrthoDB" id="9794842at2"/>